<sequence length="61" mass="6999">MLNLWLNSVLMMHQFEVSKAFINKPSMGACIQQSNKSDLIRFNPFIPHRIKHGNCTLAVPM</sequence>
<dbReference type="AlphaFoldDB" id="A0A0A9H530"/>
<dbReference type="EMBL" id="GBRH01166992">
    <property type="protein sequence ID" value="JAE30904.1"/>
    <property type="molecule type" value="Transcribed_RNA"/>
</dbReference>
<proteinExistence type="predicted"/>
<organism evidence="1">
    <name type="scientific">Arundo donax</name>
    <name type="common">Giant reed</name>
    <name type="synonym">Donax arundinaceus</name>
    <dbReference type="NCBI Taxonomy" id="35708"/>
    <lineage>
        <taxon>Eukaryota</taxon>
        <taxon>Viridiplantae</taxon>
        <taxon>Streptophyta</taxon>
        <taxon>Embryophyta</taxon>
        <taxon>Tracheophyta</taxon>
        <taxon>Spermatophyta</taxon>
        <taxon>Magnoliopsida</taxon>
        <taxon>Liliopsida</taxon>
        <taxon>Poales</taxon>
        <taxon>Poaceae</taxon>
        <taxon>PACMAD clade</taxon>
        <taxon>Arundinoideae</taxon>
        <taxon>Arundineae</taxon>
        <taxon>Arundo</taxon>
    </lineage>
</organism>
<reference evidence="1" key="1">
    <citation type="submission" date="2014-09" db="EMBL/GenBank/DDBJ databases">
        <authorList>
            <person name="Magalhaes I.L.F."/>
            <person name="Oliveira U."/>
            <person name="Santos F.R."/>
            <person name="Vidigal T.H.D.A."/>
            <person name="Brescovit A.D."/>
            <person name="Santos A.J."/>
        </authorList>
    </citation>
    <scope>NUCLEOTIDE SEQUENCE</scope>
    <source>
        <tissue evidence="1">Shoot tissue taken approximately 20 cm above the soil surface</tissue>
    </source>
</reference>
<name>A0A0A9H530_ARUDO</name>
<evidence type="ECO:0000313" key="1">
    <source>
        <dbReference type="EMBL" id="JAE30904.1"/>
    </source>
</evidence>
<reference evidence="1" key="2">
    <citation type="journal article" date="2015" name="Data Brief">
        <title>Shoot transcriptome of the giant reed, Arundo donax.</title>
        <authorList>
            <person name="Barrero R.A."/>
            <person name="Guerrero F.D."/>
            <person name="Moolhuijzen P."/>
            <person name="Goolsby J.A."/>
            <person name="Tidwell J."/>
            <person name="Bellgard S.E."/>
            <person name="Bellgard M.I."/>
        </authorList>
    </citation>
    <scope>NUCLEOTIDE SEQUENCE</scope>
    <source>
        <tissue evidence="1">Shoot tissue taken approximately 20 cm above the soil surface</tissue>
    </source>
</reference>
<protein>
    <submittedName>
        <fullName evidence="1">Uncharacterized protein</fullName>
    </submittedName>
</protein>
<accession>A0A0A9H530</accession>